<sequence length="144" mass="17190">MIKKLNVDIWIEILSYFQSDEQSKYIVNKQSLGAYDTLRHYRIEINPESHIFVDDLPSNFKPHIHEIIDVIYERKKTYVTFEKNGRIIRRLIRYRKGGEPYCRNPNKKSKNGNVALRATKCNKKDHIRRNGCVKCSIKQFLKDF</sequence>
<organism evidence="1 2">
    <name type="scientific">Diversispora eburnea</name>
    <dbReference type="NCBI Taxonomy" id="1213867"/>
    <lineage>
        <taxon>Eukaryota</taxon>
        <taxon>Fungi</taxon>
        <taxon>Fungi incertae sedis</taxon>
        <taxon>Mucoromycota</taxon>
        <taxon>Glomeromycotina</taxon>
        <taxon>Glomeromycetes</taxon>
        <taxon>Diversisporales</taxon>
        <taxon>Diversisporaceae</taxon>
        <taxon>Diversispora</taxon>
    </lineage>
</organism>
<dbReference type="Proteomes" id="UP000789706">
    <property type="component" value="Unassembled WGS sequence"/>
</dbReference>
<accession>A0A9N9A748</accession>
<dbReference type="AlphaFoldDB" id="A0A9N9A748"/>
<name>A0A9N9A748_9GLOM</name>
<proteinExistence type="predicted"/>
<protein>
    <submittedName>
        <fullName evidence="1">11524_t:CDS:1</fullName>
    </submittedName>
</protein>
<reference evidence="1" key="1">
    <citation type="submission" date="2021-06" db="EMBL/GenBank/DDBJ databases">
        <authorList>
            <person name="Kallberg Y."/>
            <person name="Tangrot J."/>
            <person name="Rosling A."/>
        </authorList>
    </citation>
    <scope>NUCLEOTIDE SEQUENCE</scope>
    <source>
        <strain evidence="1">AZ414A</strain>
    </source>
</reference>
<evidence type="ECO:0000313" key="1">
    <source>
        <dbReference type="EMBL" id="CAG8519060.1"/>
    </source>
</evidence>
<keyword evidence="2" id="KW-1185">Reference proteome</keyword>
<comment type="caution">
    <text evidence="1">The sequence shown here is derived from an EMBL/GenBank/DDBJ whole genome shotgun (WGS) entry which is preliminary data.</text>
</comment>
<gene>
    <name evidence="1" type="ORF">DEBURN_LOCUS5565</name>
</gene>
<dbReference type="EMBL" id="CAJVPK010000503">
    <property type="protein sequence ID" value="CAG8519060.1"/>
    <property type="molecule type" value="Genomic_DNA"/>
</dbReference>
<evidence type="ECO:0000313" key="2">
    <source>
        <dbReference type="Proteomes" id="UP000789706"/>
    </source>
</evidence>